<sequence length="652" mass="72562">MESMEGTYDPPEGYSSLDCPNSPENKSLTCPYIGCDGFVFTSAEESAPALSRHARESGHQVEWFCRDEDCEKFGQKFFTGALYVEHLWYSSGHRRNGEGDDETQDADSVFSPTSTTGAQNTEYDAFGPALRANTSDAYVCDEPCCHRYLTDYKCQSELIRHKDTGLHQIAGRMNRVLIKNAPAEELEAEQEAMRNLRCNWSDCLLFGKTFKSARLLYRHLEEEDHRYGWDFAKEYSEYNSDHDSLPGIALNVGNRLGMCINASCPRVGMKFDNYTAMKQHSRTFGHAQTEEGLASADNEDPDDEIWQTSDLYGMEANQDGGRWKCVKQGCKGYNKIMKSLNNARAHFNSNAHATAAFEISSSDESQEELEGMEASQSGGGWICVKPGCPKRGAIYRLLHTARQHCSTDAHALAEAPSSSIEPEEQLIDVEYDDEKAGWVCTKAACRRRGIPFAHFGFARLHAQCASHLKAGEITATPTQPSTHFFRTPKRLKRSFPGSLLTPIEIDDFAVPVSPGSPSAGRGSITVRHSDESPQNDASTQTPRQIRFRRSSTTNSAVGKRITELEKESQQLKDRITELELKMAQVVELKSPGVPRSPIPGLLAATASNAPSSSLSSPASSRRMEALTQYVQQSFRPMPMEVDENEVWEVGRF</sequence>
<feature type="region of interest" description="Disordered" evidence="1">
    <location>
        <begin position="95"/>
        <end position="117"/>
    </location>
</feature>
<feature type="compositionally biased region" description="Polar residues" evidence="1">
    <location>
        <begin position="532"/>
        <end position="543"/>
    </location>
</feature>
<feature type="region of interest" description="Disordered" evidence="1">
    <location>
        <begin position="510"/>
        <end position="557"/>
    </location>
</feature>
<evidence type="ECO:0000313" key="2">
    <source>
        <dbReference type="EMBL" id="KAJ4130084.1"/>
    </source>
</evidence>
<accession>A0ABQ8RA36</accession>
<name>A0ABQ8RA36_FUSEQ</name>
<feature type="region of interest" description="Disordered" evidence="1">
    <location>
        <begin position="1"/>
        <end position="20"/>
    </location>
</feature>
<dbReference type="EMBL" id="JAOQBH010000010">
    <property type="protein sequence ID" value="KAJ4130084.1"/>
    <property type="molecule type" value="Genomic_DNA"/>
</dbReference>
<dbReference type="Proteomes" id="UP001152024">
    <property type="component" value="Unassembled WGS sequence"/>
</dbReference>
<reference evidence="2" key="1">
    <citation type="submission" date="2022-09" db="EMBL/GenBank/DDBJ databases">
        <title>Fusarium specimens isolated from Avocado Roots.</title>
        <authorList>
            <person name="Stajich J."/>
            <person name="Roper C."/>
            <person name="Heimlech-Rivalta G."/>
        </authorList>
    </citation>
    <scope>NUCLEOTIDE SEQUENCE</scope>
    <source>
        <strain evidence="2">CF00095</strain>
    </source>
</reference>
<evidence type="ECO:0000256" key="1">
    <source>
        <dbReference type="SAM" id="MobiDB-lite"/>
    </source>
</evidence>
<organism evidence="2 3">
    <name type="scientific">Fusarium equiseti</name>
    <name type="common">Fusarium scirpi</name>
    <dbReference type="NCBI Taxonomy" id="61235"/>
    <lineage>
        <taxon>Eukaryota</taxon>
        <taxon>Fungi</taxon>
        <taxon>Dikarya</taxon>
        <taxon>Ascomycota</taxon>
        <taxon>Pezizomycotina</taxon>
        <taxon>Sordariomycetes</taxon>
        <taxon>Hypocreomycetidae</taxon>
        <taxon>Hypocreales</taxon>
        <taxon>Nectriaceae</taxon>
        <taxon>Fusarium</taxon>
        <taxon>Fusarium incarnatum-equiseti species complex</taxon>
    </lineage>
</organism>
<protein>
    <recommendedName>
        <fullName evidence="4">C2H2-type domain-containing protein</fullName>
    </recommendedName>
</protein>
<proteinExistence type="predicted"/>
<evidence type="ECO:0000313" key="3">
    <source>
        <dbReference type="Proteomes" id="UP001152024"/>
    </source>
</evidence>
<gene>
    <name evidence="2" type="ORF">NW768_007059</name>
</gene>
<comment type="caution">
    <text evidence="2">The sequence shown here is derived from an EMBL/GenBank/DDBJ whole genome shotgun (WGS) entry which is preliminary data.</text>
</comment>
<keyword evidence="3" id="KW-1185">Reference proteome</keyword>
<evidence type="ECO:0008006" key="4">
    <source>
        <dbReference type="Google" id="ProtNLM"/>
    </source>
</evidence>